<sequence length="226" mass="25077">MASSSDEDDTWDWRSHVVFQGIEDVPRSDKSSFEARNRGVIQQTLREAISNLKAAFPTEFGTIKGVQNPDDLAEPLQELVAPHGEAAAAAELAIPAGIAEFLTLTYETHPAASAEFGLPMITGTPHESRPSLRRIELDFDDELDKNADEHRLWVECSTSRPKKQRASDFGKVFFDTPEENQPAVVADSFEDLVVMWSNWLCGDFKQALESGSASELIEEFYADLAN</sequence>
<accession>A0AAD5TRC4</accession>
<evidence type="ECO:0000313" key="2">
    <source>
        <dbReference type="Proteomes" id="UP001212152"/>
    </source>
</evidence>
<name>A0AAD5TRC4_9FUNG</name>
<dbReference type="EMBL" id="JADGJQ010000002">
    <property type="protein sequence ID" value="KAJ3184976.1"/>
    <property type="molecule type" value="Genomic_DNA"/>
</dbReference>
<dbReference type="AlphaFoldDB" id="A0AAD5TRC4"/>
<gene>
    <name evidence="1" type="ORF">HDU87_002542</name>
</gene>
<comment type="caution">
    <text evidence="1">The sequence shown here is derived from an EMBL/GenBank/DDBJ whole genome shotgun (WGS) entry which is preliminary data.</text>
</comment>
<evidence type="ECO:0000313" key="1">
    <source>
        <dbReference type="EMBL" id="KAJ3184976.1"/>
    </source>
</evidence>
<reference evidence="1" key="1">
    <citation type="submission" date="2020-05" db="EMBL/GenBank/DDBJ databases">
        <title>Phylogenomic resolution of chytrid fungi.</title>
        <authorList>
            <person name="Stajich J.E."/>
            <person name="Amses K."/>
            <person name="Simmons R."/>
            <person name="Seto K."/>
            <person name="Myers J."/>
            <person name="Bonds A."/>
            <person name="Quandt C.A."/>
            <person name="Barry K."/>
            <person name="Liu P."/>
            <person name="Grigoriev I."/>
            <person name="Longcore J.E."/>
            <person name="James T.Y."/>
        </authorList>
    </citation>
    <scope>NUCLEOTIDE SEQUENCE</scope>
    <source>
        <strain evidence="1">JEL0379</strain>
    </source>
</reference>
<dbReference type="Proteomes" id="UP001212152">
    <property type="component" value="Unassembled WGS sequence"/>
</dbReference>
<keyword evidence="2" id="KW-1185">Reference proteome</keyword>
<organism evidence="1 2">
    <name type="scientific">Geranomyces variabilis</name>
    <dbReference type="NCBI Taxonomy" id="109894"/>
    <lineage>
        <taxon>Eukaryota</taxon>
        <taxon>Fungi</taxon>
        <taxon>Fungi incertae sedis</taxon>
        <taxon>Chytridiomycota</taxon>
        <taxon>Chytridiomycota incertae sedis</taxon>
        <taxon>Chytridiomycetes</taxon>
        <taxon>Spizellomycetales</taxon>
        <taxon>Powellomycetaceae</taxon>
        <taxon>Geranomyces</taxon>
    </lineage>
</organism>
<proteinExistence type="predicted"/>
<protein>
    <submittedName>
        <fullName evidence="1">Uncharacterized protein</fullName>
    </submittedName>
</protein>